<comment type="catalytic activity">
    <reaction evidence="2">
        <text>2 GTP = 3',3'-c-di-GMP + 2 diphosphate</text>
        <dbReference type="Rhea" id="RHEA:24898"/>
        <dbReference type="ChEBI" id="CHEBI:33019"/>
        <dbReference type="ChEBI" id="CHEBI:37565"/>
        <dbReference type="ChEBI" id="CHEBI:58805"/>
        <dbReference type="EC" id="2.7.7.65"/>
    </reaction>
</comment>
<evidence type="ECO:0000256" key="2">
    <source>
        <dbReference type="ARBA" id="ARBA00034247"/>
    </source>
</evidence>
<feature type="domain" description="GGDEF" evidence="5">
    <location>
        <begin position="377"/>
        <end position="515"/>
    </location>
</feature>
<sequence>MQPVLANDEEKASQSVSRRAKLFVVLVCVAIAASHVWQSWAARQSDLVNTRTYTDNMARALAQHASDAFQSADGLLLDVGDRINTLGMGSPLIAEMAPLLHRLAEEIPQLDGLLVYDELGGWVVNSSGKTPEDANNSDRPYFIYHRDHLDMAPLIGPALRSRTTGNWIIPMSRRLNHRDGSFAGVVLATMDLKYFTSLYSTFNVGPSGSIGLLLTKGTLLTRQPFEEKYINRDFSDSPLFRELLPVKPVGNIDTVSRLDGVQRLISYHRLQKYPLLVSVAMSQEDALADWRQETLVYSAGVLLLLLMISAFGWRLIGQIELRLRAEMKAVRAMNELQEVNRTLEMLAHQDGLTGLSNRRHFDEVLEKEYRRSTRGGGPLSLVLIDVDFFKQYNDIYGHQAGDECLRQVGRVLKDLQRRPADLAVRYGGEEMLMLLPSTDAVGAAQMAEKIRAGIQALGIAHKASATGVVTVSAGVNSILPDQKHVPPIEELVGQADAALYEAKRGGRNQVRIAEPVRSAA</sequence>
<keyword evidence="4" id="KW-1133">Transmembrane helix</keyword>
<evidence type="ECO:0000256" key="1">
    <source>
        <dbReference type="ARBA" id="ARBA00012528"/>
    </source>
</evidence>
<dbReference type="Pfam" id="PF22588">
    <property type="entry name" value="dCache_1_like"/>
    <property type="match status" value="1"/>
</dbReference>
<keyword evidence="3" id="KW-0175">Coiled coil</keyword>
<organism evidence="6 7">
    <name type="scientific">Herbaspirillum robiniae</name>
    <dbReference type="NCBI Taxonomy" id="2014887"/>
    <lineage>
        <taxon>Bacteria</taxon>
        <taxon>Pseudomonadati</taxon>
        <taxon>Pseudomonadota</taxon>
        <taxon>Betaproteobacteria</taxon>
        <taxon>Burkholderiales</taxon>
        <taxon>Oxalobacteraceae</taxon>
        <taxon>Herbaspirillum</taxon>
    </lineage>
</organism>
<evidence type="ECO:0000313" key="6">
    <source>
        <dbReference type="EMBL" id="OWY28917.1"/>
    </source>
</evidence>
<dbReference type="GO" id="GO:1902201">
    <property type="term" value="P:negative regulation of bacterial-type flagellum-dependent cell motility"/>
    <property type="evidence" value="ECO:0007669"/>
    <property type="project" value="TreeGrafter"/>
</dbReference>
<dbReference type="InterPro" id="IPR050469">
    <property type="entry name" value="Diguanylate_Cyclase"/>
</dbReference>
<dbReference type="RefSeq" id="WP_088751372.1">
    <property type="nucleotide sequence ID" value="NZ_NJGU01000006.1"/>
</dbReference>
<dbReference type="Gene3D" id="3.30.70.270">
    <property type="match status" value="1"/>
</dbReference>
<proteinExistence type="predicted"/>
<dbReference type="SMART" id="SM00267">
    <property type="entry name" value="GGDEF"/>
    <property type="match status" value="1"/>
</dbReference>
<dbReference type="PANTHER" id="PTHR45138:SF9">
    <property type="entry name" value="DIGUANYLATE CYCLASE DGCM-RELATED"/>
    <property type="match status" value="1"/>
</dbReference>
<dbReference type="EC" id="2.7.7.65" evidence="1"/>
<dbReference type="GO" id="GO:0052621">
    <property type="term" value="F:diguanylate cyclase activity"/>
    <property type="evidence" value="ECO:0007669"/>
    <property type="project" value="UniProtKB-EC"/>
</dbReference>
<dbReference type="GO" id="GO:0005886">
    <property type="term" value="C:plasma membrane"/>
    <property type="evidence" value="ECO:0007669"/>
    <property type="project" value="TreeGrafter"/>
</dbReference>
<dbReference type="EMBL" id="NJGU01000006">
    <property type="protein sequence ID" value="OWY28917.1"/>
    <property type="molecule type" value="Genomic_DNA"/>
</dbReference>
<evidence type="ECO:0000256" key="4">
    <source>
        <dbReference type="SAM" id="Phobius"/>
    </source>
</evidence>
<name>A0A246WTC9_9BURK</name>
<dbReference type="PROSITE" id="PS50887">
    <property type="entry name" value="GGDEF"/>
    <property type="match status" value="1"/>
</dbReference>
<dbReference type="InterPro" id="IPR043128">
    <property type="entry name" value="Rev_trsase/Diguanyl_cyclase"/>
</dbReference>
<gene>
    <name evidence="6" type="ORF">CEJ42_13205</name>
</gene>
<dbReference type="InterPro" id="IPR029787">
    <property type="entry name" value="Nucleotide_cyclase"/>
</dbReference>
<feature type="coiled-coil region" evidence="3">
    <location>
        <begin position="322"/>
        <end position="349"/>
    </location>
</feature>
<dbReference type="Gene3D" id="3.30.450.20">
    <property type="entry name" value="PAS domain"/>
    <property type="match status" value="2"/>
</dbReference>
<dbReference type="CDD" id="cd12914">
    <property type="entry name" value="PDC1_DGC_like"/>
    <property type="match status" value="1"/>
</dbReference>
<keyword evidence="4" id="KW-0472">Membrane</keyword>
<dbReference type="SUPFAM" id="SSF55073">
    <property type="entry name" value="Nucleotide cyclase"/>
    <property type="match status" value="1"/>
</dbReference>
<evidence type="ECO:0000259" key="5">
    <source>
        <dbReference type="PROSITE" id="PS50887"/>
    </source>
</evidence>
<dbReference type="Proteomes" id="UP000197596">
    <property type="component" value="Unassembled WGS sequence"/>
</dbReference>
<comment type="caution">
    <text evidence="6">The sequence shown here is derived from an EMBL/GenBank/DDBJ whole genome shotgun (WGS) entry which is preliminary data.</text>
</comment>
<protein>
    <recommendedName>
        <fullName evidence="1">diguanylate cyclase</fullName>
        <ecNumber evidence="1">2.7.7.65</ecNumber>
    </recommendedName>
</protein>
<dbReference type="PANTHER" id="PTHR45138">
    <property type="entry name" value="REGULATORY COMPONENTS OF SENSORY TRANSDUCTION SYSTEM"/>
    <property type="match status" value="1"/>
</dbReference>
<dbReference type="NCBIfam" id="TIGR00254">
    <property type="entry name" value="GGDEF"/>
    <property type="match status" value="1"/>
</dbReference>
<dbReference type="FunFam" id="3.30.70.270:FF:000001">
    <property type="entry name" value="Diguanylate cyclase domain protein"/>
    <property type="match status" value="1"/>
</dbReference>
<dbReference type="InterPro" id="IPR054327">
    <property type="entry name" value="His-kinase-like_sensor"/>
</dbReference>
<dbReference type="CDD" id="cd12915">
    <property type="entry name" value="PDC2_DGC_like"/>
    <property type="match status" value="1"/>
</dbReference>
<dbReference type="InterPro" id="IPR000160">
    <property type="entry name" value="GGDEF_dom"/>
</dbReference>
<feature type="transmembrane region" description="Helical" evidence="4">
    <location>
        <begin position="295"/>
        <end position="316"/>
    </location>
</feature>
<dbReference type="GO" id="GO:0043709">
    <property type="term" value="P:cell adhesion involved in single-species biofilm formation"/>
    <property type="evidence" value="ECO:0007669"/>
    <property type="project" value="TreeGrafter"/>
</dbReference>
<evidence type="ECO:0000313" key="7">
    <source>
        <dbReference type="Proteomes" id="UP000197596"/>
    </source>
</evidence>
<evidence type="ECO:0000256" key="3">
    <source>
        <dbReference type="SAM" id="Coils"/>
    </source>
</evidence>
<reference evidence="6 7" key="1">
    <citation type="submission" date="2017-06" db="EMBL/GenBank/DDBJ databases">
        <title>Herbaspirillum phytohormonus sp. nov., isolated from the root nodule of Robinia pseudoacacia in lead-zinc mine.</title>
        <authorList>
            <person name="Fan M."/>
            <person name="Lin Y."/>
        </authorList>
    </citation>
    <scope>NUCLEOTIDE SEQUENCE [LARGE SCALE GENOMIC DNA]</scope>
    <source>
        <strain evidence="6 7">HZ10</strain>
    </source>
</reference>
<accession>A0A246WTC9</accession>
<dbReference type="AlphaFoldDB" id="A0A246WTC9"/>
<keyword evidence="4" id="KW-0812">Transmembrane</keyword>
<dbReference type="CDD" id="cd01949">
    <property type="entry name" value="GGDEF"/>
    <property type="match status" value="1"/>
</dbReference>
<dbReference type="Pfam" id="PF00990">
    <property type="entry name" value="GGDEF"/>
    <property type="match status" value="1"/>
</dbReference>